<name>A0A955L722_9BACT</name>
<gene>
    <name evidence="1" type="ORF">KC909_06860</name>
</gene>
<reference evidence="1" key="1">
    <citation type="submission" date="2020-04" db="EMBL/GenBank/DDBJ databases">
        <authorList>
            <person name="Zhang T."/>
        </authorList>
    </citation>
    <scope>NUCLEOTIDE SEQUENCE</scope>
    <source>
        <strain evidence="1">HKST-UBA14</strain>
    </source>
</reference>
<evidence type="ECO:0000313" key="1">
    <source>
        <dbReference type="EMBL" id="MCA9384054.1"/>
    </source>
</evidence>
<sequence>MDIEKFQKLDSKRASNISLSNQHSLSGGVEGAVSHGTARLHKNESSRIVGSMITKKITVVAELPETSYTEIRKKHSWLKKRGFPVVPTIRINEKHTTLLMTDVTQGGRLILIDKHTPLSKQNIEILNLELIHSQLRAMALSSFNEGNGVVLGSDSFALVYDPYNKIAEIILVDIGRGTYIVGNYKAKGRKHDISENLVKRLAEHAIKTHFS</sequence>
<dbReference type="EMBL" id="JAGQLK010000230">
    <property type="protein sequence ID" value="MCA9384054.1"/>
    <property type="molecule type" value="Genomic_DNA"/>
</dbReference>
<proteinExistence type="predicted"/>
<accession>A0A955L722</accession>
<evidence type="ECO:0000313" key="2">
    <source>
        <dbReference type="Proteomes" id="UP000783287"/>
    </source>
</evidence>
<protein>
    <submittedName>
        <fullName evidence="1">Uncharacterized protein</fullName>
    </submittedName>
</protein>
<dbReference type="AlphaFoldDB" id="A0A955L722"/>
<reference evidence="1" key="2">
    <citation type="journal article" date="2021" name="Microbiome">
        <title>Successional dynamics and alternative stable states in a saline activated sludge microbial community over 9 years.</title>
        <authorList>
            <person name="Wang Y."/>
            <person name="Ye J."/>
            <person name="Ju F."/>
            <person name="Liu L."/>
            <person name="Boyd J.A."/>
            <person name="Deng Y."/>
            <person name="Parks D.H."/>
            <person name="Jiang X."/>
            <person name="Yin X."/>
            <person name="Woodcroft B.J."/>
            <person name="Tyson G.W."/>
            <person name="Hugenholtz P."/>
            <person name="Polz M.F."/>
            <person name="Zhang T."/>
        </authorList>
    </citation>
    <scope>NUCLEOTIDE SEQUENCE</scope>
    <source>
        <strain evidence="1">HKST-UBA14</strain>
    </source>
</reference>
<dbReference type="Proteomes" id="UP000783287">
    <property type="component" value="Unassembled WGS sequence"/>
</dbReference>
<organism evidence="1 2">
    <name type="scientific">Candidatus Dojkabacteria bacterium</name>
    <dbReference type="NCBI Taxonomy" id="2099670"/>
    <lineage>
        <taxon>Bacteria</taxon>
        <taxon>Candidatus Dojkabacteria</taxon>
    </lineage>
</organism>
<comment type="caution">
    <text evidence="1">The sequence shown here is derived from an EMBL/GenBank/DDBJ whole genome shotgun (WGS) entry which is preliminary data.</text>
</comment>